<protein>
    <submittedName>
        <fullName evidence="4">Quinoprotein relay system zinc metallohydrolase 2</fullName>
    </submittedName>
</protein>
<comment type="caution">
    <text evidence="4">The sequence shown here is derived from an EMBL/GenBank/DDBJ whole genome shotgun (WGS) entry which is preliminary data.</text>
</comment>
<feature type="signal peptide" evidence="2">
    <location>
        <begin position="1"/>
        <end position="29"/>
    </location>
</feature>
<keyword evidence="4" id="KW-0378">Hydrolase</keyword>
<dbReference type="InterPro" id="IPR030829">
    <property type="entry name" value="SoxH-rel_PQQ_2"/>
</dbReference>
<dbReference type="Gene3D" id="3.60.15.10">
    <property type="entry name" value="Ribonuclease Z/Hydroxyacylglutathione hydrolase-like"/>
    <property type="match status" value="1"/>
</dbReference>
<dbReference type="InterPro" id="IPR001279">
    <property type="entry name" value="Metallo-B-lactamas"/>
</dbReference>
<keyword evidence="2" id="KW-0732">Signal</keyword>
<reference evidence="4 5" key="1">
    <citation type="submission" date="2018-02" db="EMBL/GenBank/DDBJ databases">
        <title>The draft genome of Phyllobacterium myrsinacearum DSM5892.</title>
        <authorList>
            <person name="Li L."/>
            <person name="Liu L."/>
            <person name="Zhang X."/>
            <person name="Wang T."/>
        </authorList>
    </citation>
    <scope>NUCLEOTIDE SEQUENCE [LARGE SCALE GENOMIC DNA]</scope>
    <source>
        <strain evidence="4 5">DSM 5892</strain>
    </source>
</reference>
<dbReference type="Pfam" id="PF00753">
    <property type="entry name" value="Lactamase_B"/>
    <property type="match status" value="1"/>
</dbReference>
<dbReference type="GO" id="GO:0017001">
    <property type="term" value="P:antibiotic catabolic process"/>
    <property type="evidence" value="ECO:0007669"/>
    <property type="project" value="UniProtKB-ARBA"/>
</dbReference>
<organism evidence="4 5">
    <name type="scientific">Phyllobacterium myrsinacearum</name>
    <dbReference type="NCBI Taxonomy" id="28101"/>
    <lineage>
        <taxon>Bacteria</taxon>
        <taxon>Pseudomonadati</taxon>
        <taxon>Pseudomonadota</taxon>
        <taxon>Alphaproteobacteria</taxon>
        <taxon>Hyphomicrobiales</taxon>
        <taxon>Phyllobacteriaceae</taxon>
        <taxon>Phyllobacterium</taxon>
    </lineage>
</organism>
<dbReference type="NCBIfam" id="TIGR04559">
    <property type="entry name" value="SoxH_rel_PQQ_2"/>
    <property type="match status" value="1"/>
</dbReference>
<dbReference type="EMBL" id="PVBT01000004">
    <property type="protein sequence ID" value="PRD52325.1"/>
    <property type="molecule type" value="Genomic_DNA"/>
</dbReference>
<dbReference type="OrthoDB" id="420651at2"/>
<gene>
    <name evidence="4" type="ORF">C5750_15635</name>
</gene>
<comment type="similarity">
    <text evidence="1">Belongs to the metallo-beta-lactamase superfamily. Class-B beta-lactamase family.</text>
</comment>
<name>A0A2S9JH62_9HYPH</name>
<dbReference type="SUPFAM" id="SSF56281">
    <property type="entry name" value="Metallo-hydrolase/oxidoreductase"/>
    <property type="match status" value="1"/>
</dbReference>
<proteinExistence type="inferred from homology"/>
<dbReference type="AlphaFoldDB" id="A0A2S9JH62"/>
<sequence>MSGTTRRGVLKTALVFACCGMSHARLALAQSRPGDPLPVKQIADGVFAFAGIPAMMNDQNDGEICNVGFIIGDEAVAVIDSGGSVVEGKALIGAIRARTDRPIRYLINTHMHPDHIFGNAAFDSTGAIIVGHRNLPRALESRGAYYLQSYRDAMGGDLMADIRIVPPTKLISDEEELDLGNRKLTLKAWKPAHTDNDLSVFDHKTDTFFTGDLCFIGHLPTMDGSLLGWIAQLDILNGIKAKSAVPGHGPIPSPWPQALEAERRYFDVLASDMRKAIADGVPMSDAVKSAAQRERANWKLFDEYNQRNATAAFAELEWE</sequence>
<evidence type="ECO:0000313" key="5">
    <source>
        <dbReference type="Proteomes" id="UP000238563"/>
    </source>
</evidence>
<dbReference type="GO" id="GO:0016787">
    <property type="term" value="F:hydrolase activity"/>
    <property type="evidence" value="ECO:0007669"/>
    <property type="project" value="UniProtKB-KW"/>
</dbReference>
<evidence type="ECO:0000256" key="1">
    <source>
        <dbReference type="ARBA" id="ARBA00005250"/>
    </source>
</evidence>
<dbReference type="SMART" id="SM00849">
    <property type="entry name" value="Lactamase_B"/>
    <property type="match status" value="1"/>
</dbReference>
<dbReference type="PANTHER" id="PTHR42951:SF4">
    <property type="entry name" value="ACYL-COENZYME A THIOESTERASE MBLAC2"/>
    <property type="match status" value="1"/>
</dbReference>
<feature type="chain" id="PRO_5015523483" evidence="2">
    <location>
        <begin position="30"/>
        <end position="319"/>
    </location>
</feature>
<evidence type="ECO:0000313" key="4">
    <source>
        <dbReference type="EMBL" id="PRD52325.1"/>
    </source>
</evidence>
<dbReference type="RefSeq" id="WP_105734835.1">
    <property type="nucleotide sequence ID" value="NZ_PVBT01000004.1"/>
</dbReference>
<dbReference type="CDD" id="cd16282">
    <property type="entry name" value="metallo-hydrolase-like_MBL-fold"/>
    <property type="match status" value="1"/>
</dbReference>
<dbReference type="Proteomes" id="UP000238563">
    <property type="component" value="Unassembled WGS sequence"/>
</dbReference>
<dbReference type="InterPro" id="IPR036866">
    <property type="entry name" value="RibonucZ/Hydroxyglut_hydro"/>
</dbReference>
<accession>A0A2S9JH62</accession>
<evidence type="ECO:0000256" key="2">
    <source>
        <dbReference type="SAM" id="SignalP"/>
    </source>
</evidence>
<feature type="domain" description="Metallo-beta-lactamase" evidence="3">
    <location>
        <begin position="64"/>
        <end position="248"/>
    </location>
</feature>
<evidence type="ECO:0000259" key="3">
    <source>
        <dbReference type="SMART" id="SM00849"/>
    </source>
</evidence>
<dbReference type="PANTHER" id="PTHR42951">
    <property type="entry name" value="METALLO-BETA-LACTAMASE DOMAIN-CONTAINING"/>
    <property type="match status" value="1"/>
</dbReference>
<dbReference type="InterPro" id="IPR050855">
    <property type="entry name" value="NDM-1-like"/>
</dbReference>
<keyword evidence="5" id="KW-1185">Reference proteome</keyword>